<dbReference type="OMA" id="TPIWIQG"/>
<gene>
    <name evidence="5" type="ORF">RHOBADRAFT_54937</name>
</gene>
<dbReference type="Pfam" id="PF07859">
    <property type="entry name" value="Abhydrolase_3"/>
    <property type="match status" value="1"/>
</dbReference>
<accession>A0A0P9F225</accession>
<dbReference type="InterPro" id="IPR050300">
    <property type="entry name" value="GDXG_lipolytic_enzyme"/>
</dbReference>
<dbReference type="PANTHER" id="PTHR48081">
    <property type="entry name" value="AB HYDROLASE SUPERFAMILY PROTEIN C4A8.06C"/>
    <property type="match status" value="1"/>
</dbReference>
<dbReference type="RefSeq" id="XP_018269801.1">
    <property type="nucleotide sequence ID" value="XM_018417573.1"/>
</dbReference>
<keyword evidence="3" id="KW-0812">Transmembrane</keyword>
<dbReference type="InterPro" id="IPR029058">
    <property type="entry name" value="AB_hydrolase_fold"/>
</dbReference>
<proteinExistence type="predicted"/>
<keyword evidence="3" id="KW-0472">Membrane</keyword>
<sequence length="449" mass="49361">MAARYSTDSSPTVVAPPAGVPKAPSTPPSSSSASSLDGDPSVDTQALYRTSPALTFPRNLLYAIAQFSLVLVLLPYHFVLFALVPRRRWRASWTLTDAALMPAVKRIMSTMDTCGYKIGARRTDAAPGAVGRWWIRVRHGVRFEWVDGLESTLVGGVLADDQVRVRDKVGVYSWTREGVDEREGLVGLWLHGGAYTHNSAHPGASSSAIPSTIFKREPRFSSIHAVEYRLLPDSPFPAALQDAAAAYVSLLRRGVRGSQVVVMGDSSGGHLALALTRWVKETREERGPEWEEEGGWKLEEPAGLVLFSPWTDPSHSYLGHTASTYVPRKNSSDYIFESPQFRLHLVTSLLGSRPSSFVLSPYLSPGARSLALGALAGFPPTFVHYGTSDRCEEEGERLVRHLERDGVRVDKVVTADTPHDLMLLATVWNKRQVEQVWEGVLRFTSGLGR</sequence>
<dbReference type="Proteomes" id="UP000053890">
    <property type="component" value="Unassembled WGS sequence"/>
</dbReference>
<feature type="domain" description="Alpha/beta hydrolase fold-3" evidence="4">
    <location>
        <begin position="188"/>
        <end position="422"/>
    </location>
</feature>
<dbReference type="EMBL" id="KQ474082">
    <property type="protein sequence ID" value="KPV73752.1"/>
    <property type="molecule type" value="Genomic_DNA"/>
</dbReference>
<dbReference type="OrthoDB" id="2152029at2759"/>
<evidence type="ECO:0000256" key="2">
    <source>
        <dbReference type="SAM" id="MobiDB-lite"/>
    </source>
</evidence>
<dbReference type="AlphaFoldDB" id="A0A0P9F225"/>
<keyword evidence="6" id="KW-1185">Reference proteome</keyword>
<evidence type="ECO:0000313" key="5">
    <source>
        <dbReference type="EMBL" id="KPV73752.1"/>
    </source>
</evidence>
<feature type="compositionally biased region" description="Low complexity" evidence="2">
    <location>
        <begin position="9"/>
        <end position="40"/>
    </location>
</feature>
<protein>
    <recommendedName>
        <fullName evidence="4">Alpha/beta hydrolase fold-3 domain-containing protein</fullName>
    </recommendedName>
</protein>
<organism evidence="5 6">
    <name type="scientific">Rhodotorula graminis (strain WP1)</name>
    <dbReference type="NCBI Taxonomy" id="578459"/>
    <lineage>
        <taxon>Eukaryota</taxon>
        <taxon>Fungi</taxon>
        <taxon>Dikarya</taxon>
        <taxon>Basidiomycota</taxon>
        <taxon>Pucciniomycotina</taxon>
        <taxon>Microbotryomycetes</taxon>
        <taxon>Sporidiobolales</taxon>
        <taxon>Sporidiobolaceae</taxon>
        <taxon>Rhodotorula</taxon>
    </lineage>
</organism>
<dbReference type="GO" id="GO:0016787">
    <property type="term" value="F:hydrolase activity"/>
    <property type="evidence" value="ECO:0007669"/>
    <property type="project" value="UniProtKB-KW"/>
</dbReference>
<evidence type="ECO:0000256" key="3">
    <source>
        <dbReference type="SAM" id="Phobius"/>
    </source>
</evidence>
<feature type="region of interest" description="Disordered" evidence="2">
    <location>
        <begin position="1"/>
        <end position="40"/>
    </location>
</feature>
<dbReference type="GeneID" id="28978021"/>
<evidence type="ECO:0000313" key="6">
    <source>
        <dbReference type="Proteomes" id="UP000053890"/>
    </source>
</evidence>
<feature type="transmembrane region" description="Helical" evidence="3">
    <location>
        <begin position="60"/>
        <end position="84"/>
    </location>
</feature>
<dbReference type="PANTHER" id="PTHR48081:SF8">
    <property type="entry name" value="ALPHA_BETA HYDROLASE FOLD-3 DOMAIN-CONTAINING PROTEIN-RELATED"/>
    <property type="match status" value="1"/>
</dbReference>
<dbReference type="STRING" id="578459.A0A0P9F225"/>
<name>A0A0P9F225_RHOGW</name>
<dbReference type="SUPFAM" id="SSF53474">
    <property type="entry name" value="alpha/beta-Hydrolases"/>
    <property type="match status" value="1"/>
</dbReference>
<reference evidence="5 6" key="1">
    <citation type="journal article" date="2015" name="Front. Microbiol.">
        <title>Genome sequence of the plant growth promoting endophytic yeast Rhodotorula graminis WP1.</title>
        <authorList>
            <person name="Firrincieli A."/>
            <person name="Otillar R."/>
            <person name="Salamov A."/>
            <person name="Schmutz J."/>
            <person name="Khan Z."/>
            <person name="Redman R.S."/>
            <person name="Fleck N.D."/>
            <person name="Lindquist E."/>
            <person name="Grigoriev I.V."/>
            <person name="Doty S.L."/>
        </authorList>
    </citation>
    <scope>NUCLEOTIDE SEQUENCE [LARGE SCALE GENOMIC DNA]</scope>
    <source>
        <strain evidence="5 6">WP1</strain>
    </source>
</reference>
<keyword evidence="1" id="KW-0378">Hydrolase</keyword>
<evidence type="ECO:0000256" key="1">
    <source>
        <dbReference type="ARBA" id="ARBA00022801"/>
    </source>
</evidence>
<dbReference type="Gene3D" id="3.40.50.1820">
    <property type="entry name" value="alpha/beta hydrolase"/>
    <property type="match status" value="1"/>
</dbReference>
<evidence type="ECO:0000259" key="4">
    <source>
        <dbReference type="Pfam" id="PF07859"/>
    </source>
</evidence>
<keyword evidence="3" id="KW-1133">Transmembrane helix</keyword>
<dbReference type="InterPro" id="IPR013094">
    <property type="entry name" value="AB_hydrolase_3"/>
</dbReference>